<evidence type="ECO:0000256" key="2">
    <source>
        <dbReference type="PROSITE-ProRule" id="PRU00335"/>
    </source>
</evidence>
<dbReference type="InterPro" id="IPR041467">
    <property type="entry name" value="Sco4008_C"/>
</dbReference>
<evidence type="ECO:0000259" key="3">
    <source>
        <dbReference type="PROSITE" id="PS50977"/>
    </source>
</evidence>
<dbReference type="Pfam" id="PF00440">
    <property type="entry name" value="TetR_N"/>
    <property type="match status" value="1"/>
</dbReference>
<dbReference type="SUPFAM" id="SSF48498">
    <property type="entry name" value="Tetracyclin repressor-like, C-terminal domain"/>
    <property type="match status" value="1"/>
</dbReference>
<dbReference type="InterPro" id="IPR036271">
    <property type="entry name" value="Tet_transcr_reg_TetR-rel_C_sf"/>
</dbReference>
<dbReference type="PROSITE" id="PS50977">
    <property type="entry name" value="HTH_TETR_2"/>
    <property type="match status" value="1"/>
</dbReference>
<sequence length="185" mass="20359">MERDAEATKRRLIAAGRTEFAAHGLNGARVDRIAIAAQSNKAQIYHYFGNKAGLFDAVWNELVEQIVVGVPLDADDLPGFAAGLSDLYAEYPDMPRIITWQRLERGDALNELGVAEVRIRTAAIAGAQARGLVSTRFEPQVLFPLLVHLAMLWAAANPEVLAVVDLADRTQRREMVRRIAATLVE</sequence>
<evidence type="ECO:0000256" key="1">
    <source>
        <dbReference type="ARBA" id="ARBA00023125"/>
    </source>
</evidence>
<feature type="domain" description="HTH tetR-type" evidence="3">
    <location>
        <begin position="6"/>
        <end position="66"/>
    </location>
</feature>
<evidence type="ECO:0000313" key="4">
    <source>
        <dbReference type="EMBL" id="GAA1225314.1"/>
    </source>
</evidence>
<dbReference type="InterPro" id="IPR009057">
    <property type="entry name" value="Homeodomain-like_sf"/>
</dbReference>
<dbReference type="PANTHER" id="PTHR30328">
    <property type="entry name" value="TRANSCRIPTIONAL REPRESSOR"/>
    <property type="match status" value="1"/>
</dbReference>
<organism evidence="4 5">
    <name type="scientific">Kitasatospora nipponensis</name>
    <dbReference type="NCBI Taxonomy" id="258049"/>
    <lineage>
        <taxon>Bacteria</taxon>
        <taxon>Bacillati</taxon>
        <taxon>Actinomycetota</taxon>
        <taxon>Actinomycetes</taxon>
        <taxon>Kitasatosporales</taxon>
        <taxon>Streptomycetaceae</taxon>
        <taxon>Kitasatospora</taxon>
    </lineage>
</organism>
<dbReference type="EMBL" id="BAAALF010000015">
    <property type="protein sequence ID" value="GAA1225314.1"/>
    <property type="molecule type" value="Genomic_DNA"/>
</dbReference>
<comment type="caution">
    <text evidence="4">The sequence shown here is derived from an EMBL/GenBank/DDBJ whole genome shotgun (WGS) entry which is preliminary data.</text>
</comment>
<dbReference type="InterPro" id="IPR050109">
    <property type="entry name" value="HTH-type_TetR-like_transc_reg"/>
</dbReference>
<evidence type="ECO:0000313" key="5">
    <source>
        <dbReference type="Proteomes" id="UP001500037"/>
    </source>
</evidence>
<name>A0ABN1VXA1_9ACTN</name>
<reference evidence="4 5" key="1">
    <citation type="journal article" date="2019" name="Int. J. Syst. Evol. Microbiol.">
        <title>The Global Catalogue of Microorganisms (GCM) 10K type strain sequencing project: providing services to taxonomists for standard genome sequencing and annotation.</title>
        <authorList>
            <consortium name="The Broad Institute Genomics Platform"/>
            <consortium name="The Broad Institute Genome Sequencing Center for Infectious Disease"/>
            <person name="Wu L."/>
            <person name="Ma J."/>
        </authorList>
    </citation>
    <scope>NUCLEOTIDE SEQUENCE [LARGE SCALE GENOMIC DNA]</scope>
    <source>
        <strain evidence="4 5">JCM 13004</strain>
    </source>
</reference>
<dbReference type="Pfam" id="PF17926">
    <property type="entry name" value="TetR_C_21"/>
    <property type="match status" value="1"/>
</dbReference>
<feature type="DNA-binding region" description="H-T-H motif" evidence="2">
    <location>
        <begin position="29"/>
        <end position="48"/>
    </location>
</feature>
<dbReference type="RefSeq" id="WP_344440399.1">
    <property type="nucleotide sequence ID" value="NZ_BAAALF010000015.1"/>
</dbReference>
<dbReference type="InterPro" id="IPR001647">
    <property type="entry name" value="HTH_TetR"/>
</dbReference>
<dbReference type="Gene3D" id="1.10.357.10">
    <property type="entry name" value="Tetracycline Repressor, domain 2"/>
    <property type="match status" value="1"/>
</dbReference>
<gene>
    <name evidence="4" type="ORF">GCM10009665_14590</name>
</gene>
<accession>A0ABN1VXA1</accession>
<protein>
    <submittedName>
        <fullName evidence="4">TetR family transcriptional regulator</fullName>
    </submittedName>
</protein>
<dbReference type="Proteomes" id="UP001500037">
    <property type="component" value="Unassembled WGS sequence"/>
</dbReference>
<dbReference type="PANTHER" id="PTHR30328:SF54">
    <property type="entry name" value="HTH-TYPE TRANSCRIPTIONAL REPRESSOR SCO4008"/>
    <property type="match status" value="1"/>
</dbReference>
<keyword evidence="5" id="KW-1185">Reference proteome</keyword>
<proteinExistence type="predicted"/>
<dbReference type="SUPFAM" id="SSF46689">
    <property type="entry name" value="Homeodomain-like"/>
    <property type="match status" value="1"/>
</dbReference>
<keyword evidence="1 2" id="KW-0238">DNA-binding</keyword>